<protein>
    <submittedName>
        <fullName evidence="1">Uncharacterized protein</fullName>
    </submittedName>
</protein>
<name>A0A955LWJ9_UNCKA</name>
<accession>A0A955LWJ9</accession>
<evidence type="ECO:0000313" key="2">
    <source>
        <dbReference type="Proteomes" id="UP000699691"/>
    </source>
</evidence>
<dbReference type="EMBL" id="JAGQKY010000059">
    <property type="protein sequence ID" value="MCA9397529.1"/>
    <property type="molecule type" value="Genomic_DNA"/>
</dbReference>
<feature type="non-terminal residue" evidence="1">
    <location>
        <position position="67"/>
    </location>
</feature>
<sequence length="67" mass="7801">MSQMLCCNECGREVRDVFPFPGFITEDGEVEVYDDWRTAGFFDDEDNVSAVSRSVRWCMNCKKEVYS</sequence>
<reference evidence="1" key="2">
    <citation type="journal article" date="2021" name="Microbiome">
        <title>Successional dynamics and alternative stable states in a saline activated sludge microbial community over 9 years.</title>
        <authorList>
            <person name="Wang Y."/>
            <person name="Ye J."/>
            <person name="Ju F."/>
            <person name="Liu L."/>
            <person name="Boyd J.A."/>
            <person name="Deng Y."/>
            <person name="Parks D.H."/>
            <person name="Jiang X."/>
            <person name="Yin X."/>
            <person name="Woodcroft B.J."/>
            <person name="Tyson G.W."/>
            <person name="Hugenholtz P."/>
            <person name="Polz M.F."/>
            <person name="Zhang T."/>
        </authorList>
    </citation>
    <scope>NUCLEOTIDE SEQUENCE</scope>
    <source>
        <strain evidence="1">HKST-UBA02</strain>
    </source>
</reference>
<gene>
    <name evidence="1" type="ORF">KC573_01760</name>
</gene>
<proteinExistence type="predicted"/>
<evidence type="ECO:0000313" key="1">
    <source>
        <dbReference type="EMBL" id="MCA9397529.1"/>
    </source>
</evidence>
<dbReference type="Proteomes" id="UP000699691">
    <property type="component" value="Unassembled WGS sequence"/>
</dbReference>
<organism evidence="1 2">
    <name type="scientific">candidate division WWE3 bacterium</name>
    <dbReference type="NCBI Taxonomy" id="2053526"/>
    <lineage>
        <taxon>Bacteria</taxon>
        <taxon>Katanobacteria</taxon>
    </lineage>
</organism>
<dbReference type="AlphaFoldDB" id="A0A955LWJ9"/>
<comment type="caution">
    <text evidence="1">The sequence shown here is derived from an EMBL/GenBank/DDBJ whole genome shotgun (WGS) entry which is preliminary data.</text>
</comment>
<reference evidence="1" key="1">
    <citation type="submission" date="2020-04" db="EMBL/GenBank/DDBJ databases">
        <authorList>
            <person name="Zhang T."/>
        </authorList>
    </citation>
    <scope>NUCLEOTIDE SEQUENCE</scope>
    <source>
        <strain evidence="1">HKST-UBA02</strain>
    </source>
</reference>